<dbReference type="eggNOG" id="ENOG502ZR4G">
    <property type="taxonomic scope" value="Bacteria"/>
</dbReference>
<feature type="transmembrane region" description="Helical" evidence="1">
    <location>
        <begin position="25"/>
        <end position="45"/>
    </location>
</feature>
<reference evidence="2 3" key="1">
    <citation type="journal article" date="2014" name="Acta Crystallogr. D">
        <title>Structure-based characterization and antifreeze properties of a hyperactive ice-binding protein from the Antarctic bacterium Flavobacterium frigoris PS1.</title>
        <authorList>
            <person name="Do H."/>
            <person name="Kim S.J."/>
            <person name="Kim H.J."/>
            <person name="Lee J.H."/>
        </authorList>
    </citation>
    <scope>NUCLEOTIDE SEQUENCE [LARGE SCALE GENOMIC DNA]</scope>
    <source>
        <strain evidence="2 3">PS1</strain>
    </source>
</reference>
<keyword evidence="3" id="KW-1185">Reference proteome</keyword>
<feature type="transmembrane region" description="Helical" evidence="1">
    <location>
        <begin position="51"/>
        <end position="69"/>
    </location>
</feature>
<evidence type="ECO:0000256" key="1">
    <source>
        <dbReference type="SAM" id="Phobius"/>
    </source>
</evidence>
<keyword evidence="1" id="KW-1133">Transmembrane helix</keyword>
<evidence type="ECO:0000313" key="3">
    <source>
        <dbReference type="Proteomes" id="UP000005566"/>
    </source>
</evidence>
<keyword evidence="1" id="KW-0812">Transmembrane</keyword>
<dbReference type="EMBL" id="AHKF01000025">
    <property type="protein sequence ID" value="EIA07421.1"/>
    <property type="molecule type" value="Genomic_DNA"/>
</dbReference>
<comment type="caution">
    <text evidence="2">The sequence shown here is derived from an EMBL/GenBank/DDBJ whole genome shotgun (WGS) entry which is preliminary data.</text>
</comment>
<dbReference type="AlphaFoldDB" id="H7FVJ9"/>
<dbReference type="RefSeq" id="WP_007139401.1">
    <property type="nucleotide sequence ID" value="NZ_AHKF01000025.1"/>
</dbReference>
<dbReference type="STRING" id="1086011.HJ01_03224"/>
<accession>H7FVJ9</accession>
<gene>
    <name evidence="2" type="ORF">HJ01_03224</name>
</gene>
<proteinExistence type="predicted"/>
<dbReference type="Pfam" id="PF13571">
    <property type="entry name" value="DUF4133"/>
    <property type="match status" value="1"/>
</dbReference>
<keyword evidence="1" id="KW-0472">Membrane</keyword>
<dbReference type="OrthoDB" id="1273979at2"/>
<dbReference type="InterPro" id="IPR025407">
    <property type="entry name" value="DUF4133"/>
</dbReference>
<name>H7FVJ9_FLAFP</name>
<protein>
    <recommendedName>
        <fullName evidence="4">DUF4133 domain-containing protein</fullName>
    </recommendedName>
</protein>
<sequence length="106" mass="12120">MENTVYHINKGINKSIEFKGLKAQYIWYFGAGIVVLMILFSIMYIIGFPSYISLGIIGIGGTVMVVKVYKMSHKYGEFGMMKELAKRQLPKAIKTQSRSVFKMRKL</sequence>
<dbReference type="Proteomes" id="UP000005566">
    <property type="component" value="Unassembled WGS sequence"/>
</dbReference>
<evidence type="ECO:0008006" key="4">
    <source>
        <dbReference type="Google" id="ProtNLM"/>
    </source>
</evidence>
<evidence type="ECO:0000313" key="2">
    <source>
        <dbReference type="EMBL" id="EIA07421.1"/>
    </source>
</evidence>
<dbReference type="PATRIC" id="fig|1086011.3.peg.3159"/>
<organism evidence="2 3">
    <name type="scientific">Flavobacterium frigoris (strain PS1)</name>
    <dbReference type="NCBI Taxonomy" id="1086011"/>
    <lineage>
        <taxon>Bacteria</taxon>
        <taxon>Pseudomonadati</taxon>
        <taxon>Bacteroidota</taxon>
        <taxon>Flavobacteriia</taxon>
        <taxon>Flavobacteriales</taxon>
        <taxon>Flavobacteriaceae</taxon>
        <taxon>Flavobacterium</taxon>
    </lineage>
</organism>